<keyword evidence="3" id="KW-0456">Lyase</keyword>
<accession>A0AAW5QY26</accession>
<dbReference type="Proteomes" id="UP001320898">
    <property type="component" value="Unassembled WGS sequence"/>
</dbReference>
<dbReference type="Pfam" id="PF02666">
    <property type="entry name" value="PS_Dcarbxylase"/>
    <property type="match status" value="1"/>
</dbReference>
<dbReference type="EMBL" id="JALIDZ010000006">
    <property type="protein sequence ID" value="MCT8972971.1"/>
    <property type="molecule type" value="Genomic_DNA"/>
</dbReference>
<name>A0AAW5QY26_9HYPH</name>
<keyword evidence="2" id="KW-0865">Zymogen</keyword>
<keyword evidence="7" id="KW-1185">Reference proteome</keyword>
<dbReference type="PANTHER" id="PTHR10067:SF13">
    <property type="entry name" value="PHOSPHATIDYLSERINE DECARBOXYLASE"/>
    <property type="match status" value="1"/>
</dbReference>
<dbReference type="RefSeq" id="WP_261616556.1">
    <property type="nucleotide sequence ID" value="NZ_JALIDZ010000006.1"/>
</dbReference>
<feature type="chain" id="PRO_5043363905" evidence="5">
    <location>
        <begin position="23"/>
        <end position="367"/>
    </location>
</feature>
<dbReference type="AlphaFoldDB" id="A0AAW5QY26"/>
<evidence type="ECO:0000256" key="2">
    <source>
        <dbReference type="ARBA" id="ARBA00023145"/>
    </source>
</evidence>
<dbReference type="GO" id="GO:0008654">
    <property type="term" value="P:phospholipid biosynthetic process"/>
    <property type="evidence" value="ECO:0007669"/>
    <property type="project" value="InterPro"/>
</dbReference>
<proteinExistence type="predicted"/>
<protein>
    <submittedName>
        <fullName evidence="6">Phosphatidylserine decarboxylase</fullName>
    </submittedName>
</protein>
<gene>
    <name evidence="6" type="ORF">MUB46_13985</name>
</gene>
<comment type="caution">
    <text evidence="6">The sequence shown here is derived from an EMBL/GenBank/DDBJ whole genome shotgun (WGS) entry which is preliminary data.</text>
</comment>
<evidence type="ECO:0000256" key="3">
    <source>
        <dbReference type="ARBA" id="ARBA00023239"/>
    </source>
</evidence>
<evidence type="ECO:0000256" key="5">
    <source>
        <dbReference type="SAM" id="SignalP"/>
    </source>
</evidence>
<evidence type="ECO:0000256" key="4">
    <source>
        <dbReference type="ARBA" id="ARBA00023317"/>
    </source>
</evidence>
<keyword evidence="5" id="KW-0732">Signal</keyword>
<feature type="signal peptide" evidence="5">
    <location>
        <begin position="1"/>
        <end position="22"/>
    </location>
</feature>
<dbReference type="GO" id="GO:0004609">
    <property type="term" value="F:phosphatidylserine decarboxylase activity"/>
    <property type="evidence" value="ECO:0007669"/>
    <property type="project" value="InterPro"/>
</dbReference>
<reference evidence="6 7" key="1">
    <citation type="submission" date="2022-04" db="EMBL/GenBank/DDBJ databases">
        <authorList>
            <person name="Ye Y.-Q."/>
            <person name="Du Z.-J."/>
        </authorList>
    </citation>
    <scope>NUCLEOTIDE SEQUENCE [LARGE SCALE GENOMIC DNA]</scope>
    <source>
        <strain evidence="6 7">A6E488</strain>
    </source>
</reference>
<evidence type="ECO:0000313" key="6">
    <source>
        <dbReference type="EMBL" id="MCT8972971.1"/>
    </source>
</evidence>
<evidence type="ECO:0000313" key="7">
    <source>
        <dbReference type="Proteomes" id="UP001320898"/>
    </source>
</evidence>
<keyword evidence="4" id="KW-0670">Pyruvate</keyword>
<evidence type="ECO:0000256" key="1">
    <source>
        <dbReference type="ARBA" id="ARBA00022793"/>
    </source>
</evidence>
<keyword evidence="1" id="KW-0210">Decarboxylase</keyword>
<organism evidence="6 7">
    <name type="scientific">Microbaculum marinisediminis</name>
    <dbReference type="NCBI Taxonomy" id="2931392"/>
    <lineage>
        <taxon>Bacteria</taxon>
        <taxon>Pseudomonadati</taxon>
        <taxon>Pseudomonadota</taxon>
        <taxon>Alphaproteobacteria</taxon>
        <taxon>Hyphomicrobiales</taxon>
        <taxon>Tepidamorphaceae</taxon>
        <taxon>Microbaculum</taxon>
    </lineage>
</organism>
<dbReference type="PANTHER" id="PTHR10067">
    <property type="entry name" value="PHOSPHATIDYLSERINE DECARBOXYLASE"/>
    <property type="match status" value="1"/>
</dbReference>
<sequence>MPFLRIAVALLFLAVPVSLSHAATYGDSKSVKSLRSLLAARPDLKAALDQAIGAAKMDGIASIPAFETYVNGIVRLVPTNRNIEDKLGPLYIITDINDTLRKSPEFEDWSKEVISEWGHFLDSPASVGGLQTFLDDPSMKIDDYFVGPSGWLTFNQFFAREIKPGKRPIAGLGDRRTIVSPGDSVYKGATPITDDATIVVKGIEHRISDLLKDTEYGEKFAGGTFTHFFLSITDYHRFHVPFAGTVLEKKILPGFAYIGVFERPDGSTYLTDGTTYQFRQERGLVVMQSEELGYVALLPIGMGPVSSVELTPDVGAKLHKGEEFGFFQFGGSDVIVLFQKDAVELTAEPGTHYLQGAAIGTVRAKAE</sequence>
<dbReference type="InterPro" id="IPR003817">
    <property type="entry name" value="PS_Dcarbxylase"/>
</dbReference>